<name>A0A814GPC2_9BILA</name>
<evidence type="ECO:0000313" key="1">
    <source>
        <dbReference type="EMBL" id="CAF0999042.1"/>
    </source>
</evidence>
<proteinExistence type="predicted"/>
<comment type="caution">
    <text evidence="1">The sequence shown here is derived from an EMBL/GenBank/DDBJ whole genome shotgun (WGS) entry which is preliminary data.</text>
</comment>
<reference evidence="1" key="1">
    <citation type="submission" date="2021-02" db="EMBL/GenBank/DDBJ databases">
        <authorList>
            <person name="Nowell W R."/>
        </authorList>
    </citation>
    <scope>NUCLEOTIDE SEQUENCE</scope>
    <source>
        <strain evidence="1">Ploen Becks lab</strain>
    </source>
</reference>
<organism evidence="1 2">
    <name type="scientific">Brachionus calyciflorus</name>
    <dbReference type="NCBI Taxonomy" id="104777"/>
    <lineage>
        <taxon>Eukaryota</taxon>
        <taxon>Metazoa</taxon>
        <taxon>Spiralia</taxon>
        <taxon>Gnathifera</taxon>
        <taxon>Rotifera</taxon>
        <taxon>Eurotatoria</taxon>
        <taxon>Monogononta</taxon>
        <taxon>Pseudotrocha</taxon>
        <taxon>Ploima</taxon>
        <taxon>Brachionidae</taxon>
        <taxon>Brachionus</taxon>
    </lineage>
</organism>
<protein>
    <submittedName>
        <fullName evidence="1">Uncharacterized protein</fullName>
    </submittedName>
</protein>
<dbReference type="EMBL" id="CAJNOC010003818">
    <property type="protein sequence ID" value="CAF0999042.1"/>
    <property type="molecule type" value="Genomic_DNA"/>
</dbReference>
<evidence type="ECO:0000313" key="2">
    <source>
        <dbReference type="Proteomes" id="UP000663879"/>
    </source>
</evidence>
<feature type="non-terminal residue" evidence="1">
    <location>
        <position position="48"/>
    </location>
</feature>
<sequence length="48" mass="5618">MLSIVRGKYSGSSNFPCIYCECPKDTLWEIDYKNERTIESQEKSIKVQ</sequence>
<dbReference type="Proteomes" id="UP000663879">
    <property type="component" value="Unassembled WGS sequence"/>
</dbReference>
<keyword evidence="2" id="KW-1185">Reference proteome</keyword>
<gene>
    <name evidence="1" type="ORF">OXX778_LOCUS16307</name>
</gene>
<dbReference type="AlphaFoldDB" id="A0A814GPC2"/>
<accession>A0A814GPC2</accession>